<evidence type="ECO:0000313" key="1">
    <source>
        <dbReference type="EMBL" id="MFC4062420.1"/>
    </source>
</evidence>
<dbReference type="SUPFAM" id="SSF56091">
    <property type="entry name" value="DNA ligase/mRNA capping enzyme, catalytic domain"/>
    <property type="match status" value="1"/>
</dbReference>
<keyword evidence="2" id="KW-1185">Reference proteome</keyword>
<organism evidence="1 2">
    <name type="scientific">Planomonospora corallina</name>
    <dbReference type="NCBI Taxonomy" id="1806052"/>
    <lineage>
        <taxon>Bacteria</taxon>
        <taxon>Bacillati</taxon>
        <taxon>Actinomycetota</taxon>
        <taxon>Actinomycetes</taxon>
        <taxon>Streptosporangiales</taxon>
        <taxon>Streptosporangiaceae</taxon>
        <taxon>Planomonospora</taxon>
    </lineage>
</organism>
<sequence>MVPLPARGTRAELDALPVRSPTRVPRALGLPALPGNVAEGLVLRPDTPLEPARRPVLKRKIDEFDERRFDQSRPWDPHTLLTPGELRDVARSMVNGPRLASARSKVGPAAGGELLDEVLLDVMIDLTEAFPAAVAALGDAAEADLRAVIRAAAEEHGGGPRR</sequence>
<protein>
    <submittedName>
        <fullName evidence="1">Uncharacterized protein</fullName>
    </submittedName>
</protein>
<reference evidence="2" key="1">
    <citation type="journal article" date="2019" name="Int. J. Syst. Evol. Microbiol.">
        <title>The Global Catalogue of Microorganisms (GCM) 10K type strain sequencing project: providing services to taxonomists for standard genome sequencing and annotation.</title>
        <authorList>
            <consortium name="The Broad Institute Genomics Platform"/>
            <consortium name="The Broad Institute Genome Sequencing Center for Infectious Disease"/>
            <person name="Wu L."/>
            <person name="Ma J."/>
        </authorList>
    </citation>
    <scope>NUCLEOTIDE SEQUENCE [LARGE SCALE GENOMIC DNA]</scope>
    <source>
        <strain evidence="2">TBRC 4489</strain>
    </source>
</reference>
<evidence type="ECO:0000313" key="2">
    <source>
        <dbReference type="Proteomes" id="UP001595850"/>
    </source>
</evidence>
<proteinExistence type="predicted"/>
<dbReference type="EMBL" id="JBHSBM010000043">
    <property type="protein sequence ID" value="MFC4062420.1"/>
    <property type="molecule type" value="Genomic_DNA"/>
</dbReference>
<gene>
    <name evidence="1" type="ORF">ACFOWE_29320</name>
</gene>
<name>A0ABV8IEW7_9ACTN</name>
<comment type="caution">
    <text evidence="1">The sequence shown here is derived from an EMBL/GenBank/DDBJ whole genome shotgun (WGS) entry which is preliminary data.</text>
</comment>
<dbReference type="Gene3D" id="3.30.1490.70">
    <property type="match status" value="1"/>
</dbReference>
<dbReference type="RefSeq" id="WP_377293514.1">
    <property type="nucleotide sequence ID" value="NZ_JBHSBM010000043.1"/>
</dbReference>
<accession>A0ABV8IEW7</accession>
<dbReference type="Proteomes" id="UP001595850">
    <property type="component" value="Unassembled WGS sequence"/>
</dbReference>